<name>A0AAP0I8A9_9MAGN</name>
<dbReference type="PANTHER" id="PTHR35107">
    <property type="entry name" value="EXPRESSED PROTEIN"/>
    <property type="match status" value="1"/>
</dbReference>
<feature type="compositionally biased region" description="Acidic residues" evidence="1">
    <location>
        <begin position="171"/>
        <end position="183"/>
    </location>
</feature>
<evidence type="ECO:0000256" key="1">
    <source>
        <dbReference type="SAM" id="MobiDB-lite"/>
    </source>
</evidence>
<dbReference type="AlphaFoldDB" id="A0AAP0I8A9"/>
<accession>A0AAP0I8A9</accession>
<dbReference type="EMBL" id="JBBNAE010000007">
    <property type="protein sequence ID" value="KAK9110176.1"/>
    <property type="molecule type" value="Genomic_DNA"/>
</dbReference>
<evidence type="ECO:0008006" key="6">
    <source>
        <dbReference type="Google" id="ProtNLM"/>
    </source>
</evidence>
<comment type="caution">
    <text evidence="4">The sequence shown here is derived from an EMBL/GenBank/DDBJ whole genome shotgun (WGS) entry which is preliminary data.</text>
</comment>
<feature type="chain" id="PRO_5042993682" description="Transmembrane protein" evidence="3">
    <location>
        <begin position="25"/>
        <end position="218"/>
    </location>
</feature>
<protein>
    <recommendedName>
        <fullName evidence="6">Transmembrane protein</fullName>
    </recommendedName>
</protein>
<keyword evidence="2" id="KW-1133">Transmembrane helix</keyword>
<sequence length="218" mass="23598">MASSTTLLLLLLSILGFLAISSNARPGLHFHPCRIVFISSFTVSQNPNPKPNPRLSTDQNPPQFLSIFSDFRGLRPHRPLGLLVDLEIDSASFQLRRGGGEVEPRQELKKQREQVPFGGFGVSSIRDRTKDILSVVVALLFGVGCGALTSATMYLAWSLITNRYEGREGGEFSDDDDDDDDEIPSPKKMGYQKIPVEAKAVDAGAVAAQVKAAAAVAV</sequence>
<keyword evidence="5" id="KW-1185">Reference proteome</keyword>
<keyword evidence="2" id="KW-0812">Transmembrane</keyword>
<proteinExistence type="predicted"/>
<keyword evidence="2" id="KW-0472">Membrane</keyword>
<dbReference type="Proteomes" id="UP001417504">
    <property type="component" value="Unassembled WGS sequence"/>
</dbReference>
<evidence type="ECO:0000256" key="3">
    <source>
        <dbReference type="SAM" id="SignalP"/>
    </source>
</evidence>
<feature type="region of interest" description="Disordered" evidence="1">
    <location>
        <begin position="168"/>
        <end position="190"/>
    </location>
</feature>
<dbReference type="PANTHER" id="PTHR35107:SF2">
    <property type="entry name" value="EXPRESSED PROTEIN"/>
    <property type="match status" value="1"/>
</dbReference>
<reference evidence="4 5" key="1">
    <citation type="submission" date="2024-01" db="EMBL/GenBank/DDBJ databases">
        <title>Genome assemblies of Stephania.</title>
        <authorList>
            <person name="Yang L."/>
        </authorList>
    </citation>
    <scope>NUCLEOTIDE SEQUENCE [LARGE SCALE GENOMIC DNA]</scope>
    <source>
        <strain evidence="4">QJT</strain>
        <tissue evidence="4">Leaf</tissue>
    </source>
</reference>
<gene>
    <name evidence="4" type="ORF">Sjap_018236</name>
</gene>
<evidence type="ECO:0000256" key="2">
    <source>
        <dbReference type="SAM" id="Phobius"/>
    </source>
</evidence>
<feature type="transmembrane region" description="Helical" evidence="2">
    <location>
        <begin position="132"/>
        <end position="157"/>
    </location>
</feature>
<evidence type="ECO:0000313" key="5">
    <source>
        <dbReference type="Proteomes" id="UP001417504"/>
    </source>
</evidence>
<evidence type="ECO:0000313" key="4">
    <source>
        <dbReference type="EMBL" id="KAK9110176.1"/>
    </source>
</evidence>
<feature type="signal peptide" evidence="3">
    <location>
        <begin position="1"/>
        <end position="24"/>
    </location>
</feature>
<keyword evidence="3" id="KW-0732">Signal</keyword>
<organism evidence="4 5">
    <name type="scientific">Stephania japonica</name>
    <dbReference type="NCBI Taxonomy" id="461633"/>
    <lineage>
        <taxon>Eukaryota</taxon>
        <taxon>Viridiplantae</taxon>
        <taxon>Streptophyta</taxon>
        <taxon>Embryophyta</taxon>
        <taxon>Tracheophyta</taxon>
        <taxon>Spermatophyta</taxon>
        <taxon>Magnoliopsida</taxon>
        <taxon>Ranunculales</taxon>
        <taxon>Menispermaceae</taxon>
        <taxon>Menispermoideae</taxon>
        <taxon>Cissampelideae</taxon>
        <taxon>Stephania</taxon>
    </lineage>
</organism>